<evidence type="ECO:0000256" key="1">
    <source>
        <dbReference type="SAM" id="SignalP"/>
    </source>
</evidence>
<reference evidence="2 3" key="1">
    <citation type="journal article" date="2012" name="J. Bacteriol.">
        <title>Genome Sequence of Galbibacter marinum Type Strain ck-I2-15.</title>
        <authorList>
            <person name="Lai Q."/>
            <person name="Li C."/>
            <person name="Shao Z."/>
        </authorList>
    </citation>
    <scope>NUCLEOTIDE SEQUENCE [LARGE SCALE GENOMIC DNA]</scope>
    <source>
        <strain evidence="3">ck-I2-15</strain>
    </source>
</reference>
<organism evidence="2 3">
    <name type="scientific">Galbibacter marinus</name>
    <dbReference type="NCBI Taxonomy" id="555500"/>
    <lineage>
        <taxon>Bacteria</taxon>
        <taxon>Pseudomonadati</taxon>
        <taxon>Bacteroidota</taxon>
        <taxon>Flavobacteriia</taxon>
        <taxon>Flavobacteriales</taxon>
        <taxon>Flavobacteriaceae</taxon>
        <taxon>Galbibacter</taxon>
    </lineage>
</organism>
<dbReference type="InterPro" id="IPR011250">
    <property type="entry name" value="OMP/PagP_B-barrel"/>
</dbReference>
<dbReference type="Gene3D" id="2.40.160.20">
    <property type="match status" value="1"/>
</dbReference>
<evidence type="ECO:0000313" key="3">
    <source>
        <dbReference type="Proteomes" id="UP000007364"/>
    </source>
</evidence>
<evidence type="ECO:0008006" key="4">
    <source>
        <dbReference type="Google" id="ProtNLM"/>
    </source>
</evidence>
<keyword evidence="1" id="KW-0732">Signal</keyword>
<dbReference type="Proteomes" id="UP000007364">
    <property type="component" value="Unassembled WGS sequence"/>
</dbReference>
<feature type="signal peptide" evidence="1">
    <location>
        <begin position="1"/>
        <end position="20"/>
    </location>
</feature>
<dbReference type="AlphaFoldDB" id="K2P178"/>
<dbReference type="SUPFAM" id="SSF56925">
    <property type="entry name" value="OMPA-like"/>
    <property type="match status" value="1"/>
</dbReference>
<accession>K2P178</accession>
<evidence type="ECO:0000313" key="2">
    <source>
        <dbReference type="EMBL" id="EKF54758.1"/>
    </source>
</evidence>
<dbReference type="EMBL" id="AMSG01000015">
    <property type="protein sequence ID" value="EKF54758.1"/>
    <property type="molecule type" value="Genomic_DNA"/>
</dbReference>
<gene>
    <name evidence="2" type="ORF">I215_10640</name>
</gene>
<keyword evidence="3" id="KW-1185">Reference proteome</keyword>
<name>K2P178_9FLAO</name>
<sequence>MKKLLLFSVLVIGFTSASVAQEISKNALGLRLGDGNGFGAEISYQRAISSSNRLEFDLGWRDEDHFDAFKLTGLYQWVFPIEGGFNWYAGAGGGFGSYDGDRAWFDEHHHDHSGTFLFLAGDVGIEYNFNIPLLLSLDFRPELGFNDFDDDLGFDIGLGIRYQF</sequence>
<dbReference type="PATRIC" id="fig|555500.3.peg.2195"/>
<dbReference type="eggNOG" id="COG3637">
    <property type="taxonomic scope" value="Bacteria"/>
</dbReference>
<comment type="caution">
    <text evidence="2">The sequence shown here is derived from an EMBL/GenBank/DDBJ whole genome shotgun (WGS) entry which is preliminary data.</text>
</comment>
<protein>
    <recommendedName>
        <fullName evidence="4">Secreted protein</fullName>
    </recommendedName>
</protein>
<feature type="chain" id="PRO_5003862508" description="Secreted protein" evidence="1">
    <location>
        <begin position="21"/>
        <end position="164"/>
    </location>
</feature>
<proteinExistence type="predicted"/>
<dbReference type="STRING" id="555500.I215_10640"/>
<dbReference type="RefSeq" id="WP_008991968.1">
    <property type="nucleotide sequence ID" value="NZ_AMSG01000015.1"/>
</dbReference>
<dbReference type="OrthoDB" id="978645at2"/>